<evidence type="ECO:0000313" key="1">
    <source>
        <dbReference type="EMBL" id="MFE8695312.1"/>
    </source>
</evidence>
<reference evidence="1 2" key="1">
    <citation type="submission" date="2024-08" db="EMBL/GenBank/DDBJ databases">
        <title>Two novel Cytobacillus novel species.</title>
        <authorList>
            <person name="Liu G."/>
        </authorList>
    </citation>
    <scope>NUCLEOTIDE SEQUENCE [LARGE SCALE GENOMIC DNA]</scope>
    <source>
        <strain evidence="1 2">FJAT-53684</strain>
    </source>
</reference>
<organism evidence="1 2">
    <name type="scientific">Cytobacillus mangrovibacter</name>
    <dbReference type="NCBI Taxonomy" id="3299024"/>
    <lineage>
        <taxon>Bacteria</taxon>
        <taxon>Bacillati</taxon>
        <taxon>Bacillota</taxon>
        <taxon>Bacilli</taxon>
        <taxon>Bacillales</taxon>
        <taxon>Bacillaceae</taxon>
        <taxon>Cytobacillus</taxon>
    </lineage>
</organism>
<accession>A0ABW6JXR6</accession>
<gene>
    <name evidence="1" type="ORF">ACFYKT_02945</name>
</gene>
<dbReference type="EMBL" id="JBIACJ010000001">
    <property type="protein sequence ID" value="MFE8695312.1"/>
    <property type="molecule type" value="Genomic_DNA"/>
</dbReference>
<dbReference type="Proteomes" id="UP001601058">
    <property type="component" value="Unassembled WGS sequence"/>
</dbReference>
<proteinExistence type="predicted"/>
<keyword evidence="2" id="KW-1185">Reference proteome</keyword>
<sequence>MVTAIVIPIICLYFYWLAKKDMEKSLQKWQELKNVPEEAVIYGEIMQVSGYKQRFSYYRFVYVLELSIQMDQRNWKVKKIIPIEKGFHPPEITKGENVVVYGNWKEEVFHISRIEKRA</sequence>
<protein>
    <submittedName>
        <fullName evidence="1">Uncharacterized protein</fullName>
    </submittedName>
</protein>
<dbReference type="RefSeq" id="WP_389215161.1">
    <property type="nucleotide sequence ID" value="NZ_JBIACJ010000001.1"/>
</dbReference>
<evidence type="ECO:0000313" key="2">
    <source>
        <dbReference type="Proteomes" id="UP001601058"/>
    </source>
</evidence>
<comment type="caution">
    <text evidence="1">The sequence shown here is derived from an EMBL/GenBank/DDBJ whole genome shotgun (WGS) entry which is preliminary data.</text>
</comment>
<name>A0ABW6JXR6_9BACI</name>